<dbReference type="InterPro" id="IPR032807">
    <property type="entry name" value="GNVR"/>
</dbReference>
<comment type="subcellular location">
    <subcellularLocation>
        <location evidence="1">Cell membrane</location>
        <topology evidence="1">Multi-pass membrane protein</topology>
    </subcellularLocation>
</comment>
<evidence type="ECO:0000259" key="7">
    <source>
        <dbReference type="Pfam" id="PF02706"/>
    </source>
</evidence>
<evidence type="ECO:0000313" key="9">
    <source>
        <dbReference type="EMBL" id="MCO6049132.1"/>
    </source>
</evidence>
<evidence type="ECO:0000313" key="10">
    <source>
        <dbReference type="Proteomes" id="UP001205906"/>
    </source>
</evidence>
<evidence type="ECO:0000256" key="2">
    <source>
        <dbReference type="ARBA" id="ARBA00022475"/>
    </source>
</evidence>
<evidence type="ECO:0000256" key="5">
    <source>
        <dbReference type="ARBA" id="ARBA00023136"/>
    </source>
</evidence>
<feature type="transmembrane region" description="Helical" evidence="6">
    <location>
        <begin position="477"/>
        <end position="495"/>
    </location>
</feature>
<proteinExistence type="predicted"/>
<keyword evidence="10" id="KW-1185">Reference proteome</keyword>
<dbReference type="PANTHER" id="PTHR32309">
    <property type="entry name" value="TYROSINE-PROTEIN KINASE"/>
    <property type="match status" value="1"/>
</dbReference>
<feature type="transmembrane region" description="Helical" evidence="6">
    <location>
        <begin position="20"/>
        <end position="38"/>
    </location>
</feature>
<reference evidence="9 10" key="1">
    <citation type="submission" date="2022-06" db="EMBL/GenBank/DDBJ databases">
        <title>Mesorhizobium sp. strain RP14 Genome sequencing and assembly.</title>
        <authorList>
            <person name="Kim I."/>
        </authorList>
    </citation>
    <scope>NUCLEOTIDE SEQUENCE [LARGE SCALE GENOMIC DNA]</scope>
    <source>
        <strain evidence="10">RP14(2022)</strain>
    </source>
</reference>
<feature type="transmembrane region" description="Helical" evidence="6">
    <location>
        <begin position="417"/>
        <end position="436"/>
    </location>
</feature>
<evidence type="ECO:0000256" key="4">
    <source>
        <dbReference type="ARBA" id="ARBA00022989"/>
    </source>
</evidence>
<evidence type="ECO:0000256" key="3">
    <source>
        <dbReference type="ARBA" id="ARBA00022692"/>
    </source>
</evidence>
<dbReference type="Pfam" id="PF13807">
    <property type="entry name" value="GNVR"/>
    <property type="match status" value="1"/>
</dbReference>
<keyword evidence="3 6" id="KW-0812">Transmembrane</keyword>
<organism evidence="9 10">
    <name type="scientific">Mesorhizobium liriopis</name>
    <dbReference type="NCBI Taxonomy" id="2953882"/>
    <lineage>
        <taxon>Bacteria</taxon>
        <taxon>Pseudomonadati</taxon>
        <taxon>Pseudomonadota</taxon>
        <taxon>Alphaproteobacteria</taxon>
        <taxon>Hyphomicrobiales</taxon>
        <taxon>Phyllobacteriaceae</taxon>
        <taxon>Mesorhizobium</taxon>
    </lineage>
</organism>
<dbReference type="PANTHER" id="PTHR32309:SF31">
    <property type="entry name" value="CAPSULAR EXOPOLYSACCHARIDE FAMILY"/>
    <property type="match status" value="1"/>
</dbReference>
<comment type="caution">
    <text evidence="9">The sequence shown here is derived from an EMBL/GenBank/DDBJ whole genome shotgun (WGS) entry which is preliminary data.</text>
</comment>
<protein>
    <submittedName>
        <fullName evidence="9">Wzz/FepE/Etk N-terminal domain-containing protein</fullName>
    </submittedName>
</protein>
<feature type="domain" description="Polysaccharide chain length determinant N-terminal" evidence="7">
    <location>
        <begin position="3"/>
        <end position="83"/>
    </location>
</feature>
<dbReference type="EMBL" id="JAMXQS010000002">
    <property type="protein sequence ID" value="MCO6049132.1"/>
    <property type="molecule type" value="Genomic_DNA"/>
</dbReference>
<dbReference type="InterPro" id="IPR003856">
    <property type="entry name" value="LPS_length_determ_N"/>
</dbReference>
<evidence type="ECO:0000256" key="6">
    <source>
        <dbReference type="SAM" id="Phobius"/>
    </source>
</evidence>
<dbReference type="InterPro" id="IPR050445">
    <property type="entry name" value="Bact_polysacc_biosynth/exp"/>
</dbReference>
<accession>A0ABT1C2X5</accession>
<dbReference type="RefSeq" id="WP_252816566.1">
    <property type="nucleotide sequence ID" value="NZ_JAMXQS010000002.1"/>
</dbReference>
<gene>
    <name evidence="9" type="ORF">NGM99_04935</name>
</gene>
<evidence type="ECO:0000259" key="8">
    <source>
        <dbReference type="Pfam" id="PF13807"/>
    </source>
</evidence>
<keyword evidence="4 6" id="KW-1133">Transmembrane helix</keyword>
<keyword evidence="5 6" id="KW-0472">Membrane</keyword>
<dbReference type="Proteomes" id="UP001205906">
    <property type="component" value="Unassembled WGS sequence"/>
</dbReference>
<name>A0ABT1C2X5_9HYPH</name>
<dbReference type="Pfam" id="PF02706">
    <property type="entry name" value="Wzz"/>
    <property type="match status" value="1"/>
</dbReference>
<sequence length="519" mass="57103">MGDFDIRHLFSVFLKRLPLFLGIVALGATLGIATALLLPPVYRASTKLLAEAPQIPSDLAKSTVPTSALEQIQIIEQEITTSEIMLDLADRLNIFGERRAQLSDDTLVDNMRARILFEQVPLTVTPGEQSANVFNVSFDARDPVLAARVANELADIVLDRNMRVRTGRAGDTQAFFNGEVSRLGNELTGLESQILRFKNANKDALPDSIDFRRTRQSNGQEKLALLDREEAGLRLRRDNLVRLFENTGQIGGAGPLTPDQQMLQDLNRALSDQLSIYSEASPNIVTLKGRIAAVQRRVQDNQTANTTSRKTEPSSLDIQLSEIDERLSQIGRERSSIEDDLSTLGKTIAATPTNQTTLNALERSRDNVQAQYNTAVAKLAEASTGEQIEMRSKGGRISVIEQAQPPAKPESPKKSKIVAMGLGMGIVMGLGLVVLLELLDKSIRRPTELAQMLEIQPLATIPYIWIEGEKRTQQARLAFGTLTMACALPLFLLVVQHYRQPITGLIEHVAVSLGSNRVM</sequence>
<keyword evidence="2" id="KW-1003">Cell membrane</keyword>
<feature type="domain" description="Tyrosine-protein kinase G-rich" evidence="8">
    <location>
        <begin position="356"/>
        <end position="435"/>
    </location>
</feature>
<evidence type="ECO:0000256" key="1">
    <source>
        <dbReference type="ARBA" id="ARBA00004651"/>
    </source>
</evidence>